<evidence type="ECO:0000313" key="4">
    <source>
        <dbReference type="Proteomes" id="UP000216225"/>
    </source>
</evidence>
<organism evidence="3 4">
    <name type="scientific">Alicycliphilus denitrificans</name>
    <dbReference type="NCBI Taxonomy" id="179636"/>
    <lineage>
        <taxon>Bacteria</taxon>
        <taxon>Pseudomonadati</taxon>
        <taxon>Pseudomonadota</taxon>
        <taxon>Betaproteobacteria</taxon>
        <taxon>Burkholderiales</taxon>
        <taxon>Comamonadaceae</taxon>
        <taxon>Alicycliphilus</taxon>
    </lineage>
</organism>
<reference evidence="3 4" key="1">
    <citation type="submission" date="2018-09" db="EMBL/GenBank/DDBJ databases">
        <title>Genome comparison of Alicycliphilus sp. BQ1, a polyurethanolytic bacterium, with its closest phylogenetic relatives Alicycliphilus denitrificans BC and K601, unable to attack polyurethane.</title>
        <authorList>
            <person name="Loza-Tavera H."/>
            <person name="Lozano L."/>
            <person name="Cevallos M."/>
            <person name="Maya-Lucas O."/>
            <person name="Garcia-Mena J."/>
            <person name="Hernandez J."/>
        </authorList>
    </citation>
    <scope>NUCLEOTIDE SEQUENCE [LARGE SCALE GENOMIC DNA]</scope>
    <source>
        <strain evidence="3 4">BQ1</strain>
    </source>
</reference>
<comment type="caution">
    <text evidence="3">The sequence shown here is derived from an EMBL/GenBank/DDBJ whole genome shotgun (WGS) entry which is preliminary data.</text>
</comment>
<feature type="domain" description="ABC-type transport auxiliary lipoprotein component" evidence="2">
    <location>
        <begin position="65"/>
        <end position="218"/>
    </location>
</feature>
<dbReference type="EMBL" id="NKDB02000001">
    <property type="protein sequence ID" value="RKJ99042.1"/>
    <property type="molecule type" value="Genomic_DNA"/>
</dbReference>
<gene>
    <name evidence="3" type="ORF">CE154_004680</name>
</gene>
<keyword evidence="1" id="KW-0732">Signal</keyword>
<evidence type="ECO:0000259" key="2">
    <source>
        <dbReference type="Pfam" id="PF03886"/>
    </source>
</evidence>
<accession>A0A420KGG7</accession>
<dbReference type="Gene3D" id="3.40.50.10610">
    <property type="entry name" value="ABC-type transport auxiliary lipoprotein component"/>
    <property type="match status" value="1"/>
</dbReference>
<dbReference type="PROSITE" id="PS51257">
    <property type="entry name" value="PROKAR_LIPOPROTEIN"/>
    <property type="match status" value="1"/>
</dbReference>
<dbReference type="SUPFAM" id="SSF159594">
    <property type="entry name" value="XCC0632-like"/>
    <property type="match status" value="1"/>
</dbReference>
<dbReference type="RefSeq" id="WP_094435574.1">
    <property type="nucleotide sequence ID" value="NZ_NKDB02000001.1"/>
</dbReference>
<feature type="chain" id="PRO_5019155202" description="ABC-type transport auxiliary lipoprotein component domain-containing protein" evidence="1">
    <location>
        <begin position="29"/>
        <end position="226"/>
    </location>
</feature>
<feature type="signal peptide" evidence="1">
    <location>
        <begin position="1"/>
        <end position="28"/>
    </location>
</feature>
<protein>
    <recommendedName>
        <fullName evidence="2">ABC-type transport auxiliary lipoprotein component domain-containing protein</fullName>
    </recommendedName>
</protein>
<proteinExistence type="predicted"/>
<dbReference type="InterPro" id="IPR005586">
    <property type="entry name" value="ABC_trans_aux"/>
</dbReference>
<dbReference type="Proteomes" id="UP000216225">
    <property type="component" value="Unassembled WGS sequence"/>
</dbReference>
<evidence type="ECO:0000256" key="1">
    <source>
        <dbReference type="SAM" id="SignalP"/>
    </source>
</evidence>
<evidence type="ECO:0000313" key="3">
    <source>
        <dbReference type="EMBL" id="RKJ99042.1"/>
    </source>
</evidence>
<name>A0A420KGG7_9BURK</name>
<sequence>MKTIETIAASACQKGVRAVFCMMLAALAAGCSVLPAPPVRADVYDFGPGPMQPAGDAQAAAPLAPIVLAAVDTVGMPEGSSALLYRLAYANAQQLRPYTQARWSQPPADLLAQALRERLGQRRMVLSGDGGAALQLDQIRQASVLRVQLEEFSQIFGAPDASTGLVRVRAMLADAGPAGEALQAQRVFIARRPAATPDAAGGARALAEAAAQVADELANWVQQQGR</sequence>
<dbReference type="Pfam" id="PF03886">
    <property type="entry name" value="ABC_trans_aux"/>
    <property type="match status" value="1"/>
</dbReference>
<dbReference type="AlphaFoldDB" id="A0A420KGG7"/>